<keyword evidence="4" id="KW-1185">Reference proteome</keyword>
<proteinExistence type="predicted"/>
<dbReference type="Gramene" id="Zm00001eb375280_T001">
    <property type="protein sequence ID" value="Zm00001eb375280_P001"/>
    <property type="gene ID" value="Zm00001eb375280"/>
</dbReference>
<dbReference type="InterPro" id="IPR054296">
    <property type="entry name" value="DUF7032"/>
</dbReference>
<reference evidence="3" key="3">
    <citation type="submission" date="2021-05" db="UniProtKB">
        <authorList>
            <consortium name="EnsemblPlants"/>
        </authorList>
    </citation>
    <scope>IDENTIFICATION</scope>
    <source>
        <strain evidence="3">cv. B73</strain>
    </source>
</reference>
<evidence type="ECO:0000256" key="1">
    <source>
        <dbReference type="SAM" id="MobiDB-lite"/>
    </source>
</evidence>
<evidence type="ECO:0000313" key="3">
    <source>
        <dbReference type="EnsemblPlants" id="Zm00001eb375280_P001"/>
    </source>
</evidence>
<organism evidence="3 4">
    <name type="scientific">Zea mays</name>
    <name type="common">Maize</name>
    <dbReference type="NCBI Taxonomy" id="4577"/>
    <lineage>
        <taxon>Eukaryota</taxon>
        <taxon>Viridiplantae</taxon>
        <taxon>Streptophyta</taxon>
        <taxon>Embryophyta</taxon>
        <taxon>Tracheophyta</taxon>
        <taxon>Spermatophyta</taxon>
        <taxon>Magnoliopsida</taxon>
        <taxon>Liliopsida</taxon>
        <taxon>Poales</taxon>
        <taxon>Poaceae</taxon>
        <taxon>PACMAD clade</taxon>
        <taxon>Panicoideae</taxon>
        <taxon>Andropogonodae</taxon>
        <taxon>Andropogoneae</taxon>
        <taxon>Tripsacinae</taxon>
        <taxon>Zea</taxon>
    </lineage>
</organism>
<name>A0A804UIH5_MAIZE</name>
<evidence type="ECO:0000259" key="2">
    <source>
        <dbReference type="Pfam" id="PF23005"/>
    </source>
</evidence>
<sequence>MSSASLSATLFPLKWQLIRDRLNRLHAGLAHITVSTGDENRYDAFENLLRDVAAAAREVRELVPRSQGGTTAAASCGCGVTTTYRSRLAGRSYSSTSPGSPSTASGSCSSAGSVGTFAAATPSSSTAAPPST</sequence>
<feature type="region of interest" description="Disordered" evidence="1">
    <location>
        <begin position="89"/>
        <end position="112"/>
    </location>
</feature>
<reference evidence="4" key="1">
    <citation type="journal article" date="2009" name="Science">
        <title>The B73 maize genome: complexity, diversity, and dynamics.</title>
        <authorList>
            <person name="Schnable P.S."/>
            <person name="Ware D."/>
            <person name="Fulton R.S."/>
            <person name="Stein J.C."/>
            <person name="Wei F."/>
            <person name="Pasternak S."/>
            <person name="Liang C."/>
            <person name="Zhang J."/>
            <person name="Fulton L."/>
            <person name="Graves T.A."/>
            <person name="Minx P."/>
            <person name="Reily A.D."/>
            <person name="Courtney L."/>
            <person name="Kruchowski S.S."/>
            <person name="Tomlinson C."/>
            <person name="Strong C."/>
            <person name="Delehaunty K."/>
            <person name="Fronick C."/>
            <person name="Courtney B."/>
            <person name="Rock S.M."/>
            <person name="Belter E."/>
            <person name="Du F."/>
            <person name="Kim K."/>
            <person name="Abbott R.M."/>
            <person name="Cotton M."/>
            <person name="Levy A."/>
            <person name="Marchetto P."/>
            <person name="Ochoa K."/>
            <person name="Jackson S.M."/>
            <person name="Gillam B."/>
            <person name="Chen W."/>
            <person name="Yan L."/>
            <person name="Higginbotham J."/>
            <person name="Cardenas M."/>
            <person name="Waligorski J."/>
            <person name="Applebaum E."/>
            <person name="Phelps L."/>
            <person name="Falcone J."/>
            <person name="Kanchi K."/>
            <person name="Thane T."/>
            <person name="Scimone A."/>
            <person name="Thane N."/>
            <person name="Henke J."/>
            <person name="Wang T."/>
            <person name="Ruppert J."/>
            <person name="Shah N."/>
            <person name="Rotter K."/>
            <person name="Hodges J."/>
            <person name="Ingenthron E."/>
            <person name="Cordes M."/>
            <person name="Kohlberg S."/>
            <person name="Sgro J."/>
            <person name="Delgado B."/>
            <person name="Mead K."/>
            <person name="Chinwalla A."/>
            <person name="Leonard S."/>
            <person name="Crouse K."/>
            <person name="Collura K."/>
            <person name="Kudrna D."/>
            <person name="Currie J."/>
            <person name="He R."/>
            <person name="Angelova A."/>
            <person name="Rajasekar S."/>
            <person name="Mueller T."/>
            <person name="Lomeli R."/>
            <person name="Scara G."/>
            <person name="Ko A."/>
            <person name="Delaney K."/>
            <person name="Wissotski M."/>
            <person name="Lopez G."/>
            <person name="Campos D."/>
            <person name="Braidotti M."/>
            <person name="Ashley E."/>
            <person name="Golser W."/>
            <person name="Kim H."/>
            <person name="Lee S."/>
            <person name="Lin J."/>
            <person name="Dujmic Z."/>
            <person name="Kim W."/>
            <person name="Talag J."/>
            <person name="Zuccolo A."/>
            <person name="Fan C."/>
            <person name="Sebastian A."/>
            <person name="Kramer M."/>
            <person name="Spiegel L."/>
            <person name="Nascimento L."/>
            <person name="Zutavern T."/>
            <person name="Miller B."/>
            <person name="Ambroise C."/>
            <person name="Muller S."/>
            <person name="Spooner W."/>
            <person name="Narechania A."/>
            <person name="Ren L."/>
            <person name="Wei S."/>
            <person name="Kumari S."/>
            <person name="Faga B."/>
            <person name="Levy M.J."/>
            <person name="McMahan L."/>
            <person name="Van Buren P."/>
            <person name="Vaughn M.W."/>
            <person name="Ying K."/>
            <person name="Yeh C.-T."/>
            <person name="Emrich S.J."/>
            <person name="Jia Y."/>
            <person name="Kalyanaraman A."/>
            <person name="Hsia A.-P."/>
            <person name="Barbazuk W.B."/>
            <person name="Baucom R.S."/>
            <person name="Brutnell T.P."/>
            <person name="Carpita N.C."/>
            <person name="Chaparro C."/>
            <person name="Chia J.-M."/>
            <person name="Deragon J.-M."/>
            <person name="Estill J.C."/>
            <person name="Fu Y."/>
            <person name="Jeddeloh J.A."/>
            <person name="Han Y."/>
            <person name="Lee H."/>
            <person name="Li P."/>
            <person name="Lisch D.R."/>
            <person name="Liu S."/>
            <person name="Liu Z."/>
            <person name="Nagel D.H."/>
            <person name="McCann M.C."/>
            <person name="SanMiguel P."/>
            <person name="Myers A.M."/>
            <person name="Nettleton D."/>
            <person name="Nguyen J."/>
            <person name="Penning B.W."/>
            <person name="Ponnala L."/>
            <person name="Schneider K.L."/>
            <person name="Schwartz D.C."/>
            <person name="Sharma A."/>
            <person name="Soderlund C."/>
            <person name="Springer N.M."/>
            <person name="Sun Q."/>
            <person name="Wang H."/>
            <person name="Waterman M."/>
            <person name="Westerman R."/>
            <person name="Wolfgruber T.K."/>
            <person name="Yang L."/>
            <person name="Yu Y."/>
            <person name="Zhang L."/>
            <person name="Zhou S."/>
            <person name="Zhu Q."/>
            <person name="Bennetzen J.L."/>
            <person name="Dawe R.K."/>
            <person name="Jiang J."/>
            <person name="Jiang N."/>
            <person name="Presting G.G."/>
            <person name="Wessler S.R."/>
            <person name="Aluru S."/>
            <person name="Martienssen R.A."/>
            <person name="Clifton S.W."/>
            <person name="McCombie W.R."/>
            <person name="Wing R.A."/>
            <person name="Wilson R.K."/>
        </authorList>
    </citation>
    <scope>NUCLEOTIDE SEQUENCE [LARGE SCALE GENOMIC DNA]</scope>
    <source>
        <strain evidence="4">cv. B73</strain>
    </source>
</reference>
<dbReference type="Proteomes" id="UP000007305">
    <property type="component" value="Chromosome 9"/>
</dbReference>
<accession>A0A804UIH5</accession>
<reference evidence="3" key="2">
    <citation type="submission" date="2019-07" db="EMBL/GenBank/DDBJ databases">
        <authorList>
            <person name="Seetharam A."/>
            <person name="Woodhouse M."/>
            <person name="Cannon E."/>
        </authorList>
    </citation>
    <scope>NUCLEOTIDE SEQUENCE [LARGE SCALE GENOMIC DNA]</scope>
    <source>
        <strain evidence="3">cv. B73</strain>
    </source>
</reference>
<dbReference type="EnsemblPlants" id="Zm00001eb375280_T001">
    <property type="protein sequence ID" value="Zm00001eb375280_P001"/>
    <property type="gene ID" value="Zm00001eb375280"/>
</dbReference>
<dbReference type="Pfam" id="PF23005">
    <property type="entry name" value="DUF7032"/>
    <property type="match status" value="1"/>
</dbReference>
<evidence type="ECO:0000313" key="4">
    <source>
        <dbReference type="Proteomes" id="UP000007305"/>
    </source>
</evidence>
<feature type="domain" description="DUF7032" evidence="2">
    <location>
        <begin position="2"/>
        <end position="70"/>
    </location>
</feature>
<dbReference type="InParanoid" id="A0A804UIH5"/>
<dbReference type="AlphaFoldDB" id="A0A804UIH5"/>
<protein>
    <recommendedName>
        <fullName evidence="2">DUF7032 domain-containing protein</fullName>
    </recommendedName>
</protein>